<organism evidence="2 3">
    <name type="scientific">Thiosulfatimonas sediminis</name>
    <dbReference type="NCBI Taxonomy" id="2675054"/>
    <lineage>
        <taxon>Bacteria</taxon>
        <taxon>Pseudomonadati</taxon>
        <taxon>Pseudomonadota</taxon>
        <taxon>Gammaproteobacteria</taxon>
        <taxon>Thiotrichales</taxon>
        <taxon>Piscirickettsiaceae</taxon>
        <taxon>Thiosulfatimonas</taxon>
    </lineage>
</organism>
<accession>A0A6F8PSH8</accession>
<evidence type="ECO:0000313" key="3">
    <source>
        <dbReference type="Proteomes" id="UP000501726"/>
    </source>
</evidence>
<protein>
    <submittedName>
        <fullName evidence="2">Glycosyl transferase</fullName>
    </submittedName>
</protein>
<dbReference type="GO" id="GO:0016757">
    <property type="term" value="F:glycosyltransferase activity"/>
    <property type="evidence" value="ECO:0007669"/>
    <property type="project" value="InterPro"/>
</dbReference>
<name>A0A6F8PSH8_9GAMM</name>
<dbReference type="SUPFAM" id="SSF53756">
    <property type="entry name" value="UDP-Glycosyltransferase/glycogen phosphorylase"/>
    <property type="match status" value="1"/>
</dbReference>
<dbReference type="PANTHER" id="PTHR45947:SF3">
    <property type="entry name" value="SULFOQUINOVOSYL TRANSFERASE SQD2"/>
    <property type="match status" value="1"/>
</dbReference>
<keyword evidence="2" id="KW-0808">Transferase</keyword>
<evidence type="ECO:0000313" key="2">
    <source>
        <dbReference type="EMBL" id="BBP45083.1"/>
    </source>
</evidence>
<reference evidence="3" key="1">
    <citation type="submission" date="2019-11" db="EMBL/GenBank/DDBJ databases">
        <title>Isolation and characterization of two novel species in the genus Thiomicrorhabdus.</title>
        <authorList>
            <person name="Mochizuki J."/>
            <person name="Kojima H."/>
            <person name="Fukui M."/>
        </authorList>
    </citation>
    <scope>NUCLEOTIDE SEQUENCE [LARGE SCALE GENOMIC DNA]</scope>
    <source>
        <strain evidence="3">aks77</strain>
    </source>
</reference>
<dbReference type="PANTHER" id="PTHR45947">
    <property type="entry name" value="SULFOQUINOVOSYL TRANSFERASE SQD2"/>
    <property type="match status" value="1"/>
</dbReference>
<proteinExistence type="predicted"/>
<feature type="domain" description="Glycosyl transferase family 1" evidence="1">
    <location>
        <begin position="204"/>
        <end position="363"/>
    </location>
</feature>
<dbReference type="RefSeq" id="WP_173270304.1">
    <property type="nucleotide sequence ID" value="NZ_AP021889.1"/>
</dbReference>
<dbReference type="Pfam" id="PF00534">
    <property type="entry name" value="Glycos_transf_1"/>
    <property type="match status" value="1"/>
</dbReference>
<sequence>MTGRVHPKKVAIVCDWLTVNGGAEKVLQVLLETYPGADIVTLVDNLKASNRGWLKNTKVITSKSWPLKLFPSKYRWFLPTMPFWIEQFDLSDYDVVISCSHAVAKGVITHPQQVHIAYIYSPMRYAWDLQYEHFDRGDFGRGLKGWLIKRWLHHFRIWDTVSFFRPDQVIASSNFIAKRIKKVTHLSCPVIYPPVIALQNSKQNERLKALPEQYYVIVSRLVPYKNIDKVIEAFRDLPQKNLVIVGDGPLKQAYQKTSPENVFFLGYLSKSEMISVLSYAQASIHMAVEDFGIAPLEAQSLGVPVIAYQKGALKETILSLDVAEKPTGLHFARNTPQDLIDAIYVFEEYQKKVGIVPQHCIENSQRFSVEKFQNAIRKVVDDEGAL</sequence>
<dbReference type="KEGG" id="tse:THMIRHAS_04560"/>
<keyword evidence="3" id="KW-1185">Reference proteome</keyword>
<dbReference type="InterPro" id="IPR050194">
    <property type="entry name" value="Glycosyltransferase_grp1"/>
</dbReference>
<dbReference type="Gene3D" id="3.40.50.2000">
    <property type="entry name" value="Glycogen Phosphorylase B"/>
    <property type="match status" value="2"/>
</dbReference>
<gene>
    <name evidence="2" type="ORF">THMIRHAS_04560</name>
</gene>
<dbReference type="AlphaFoldDB" id="A0A6F8PSH8"/>
<evidence type="ECO:0000259" key="1">
    <source>
        <dbReference type="Pfam" id="PF00534"/>
    </source>
</evidence>
<dbReference type="EMBL" id="AP021889">
    <property type="protein sequence ID" value="BBP45083.1"/>
    <property type="molecule type" value="Genomic_DNA"/>
</dbReference>
<dbReference type="InterPro" id="IPR001296">
    <property type="entry name" value="Glyco_trans_1"/>
</dbReference>
<dbReference type="Proteomes" id="UP000501726">
    <property type="component" value="Chromosome"/>
</dbReference>